<evidence type="ECO:0000313" key="3">
    <source>
        <dbReference type="EMBL" id="AXC13425.1"/>
    </source>
</evidence>
<accession>A0A2Z5G441</accession>
<feature type="region of interest" description="Disordered" evidence="1">
    <location>
        <begin position="286"/>
        <end position="305"/>
    </location>
</feature>
<feature type="compositionally biased region" description="Low complexity" evidence="1">
    <location>
        <begin position="207"/>
        <end position="219"/>
    </location>
</feature>
<organism evidence="3 4">
    <name type="scientific">Acidisarcina polymorpha</name>
    <dbReference type="NCBI Taxonomy" id="2211140"/>
    <lineage>
        <taxon>Bacteria</taxon>
        <taxon>Pseudomonadati</taxon>
        <taxon>Acidobacteriota</taxon>
        <taxon>Terriglobia</taxon>
        <taxon>Terriglobales</taxon>
        <taxon>Acidobacteriaceae</taxon>
        <taxon>Acidisarcina</taxon>
    </lineage>
</organism>
<reference evidence="3 4" key="1">
    <citation type="journal article" date="2018" name="Front. Microbiol.">
        <title>Hydrolytic Capabilities as a Key to Environmental Success: Chitinolytic and Cellulolytic Acidobacteria From Acidic Sub-arctic Soils and Boreal Peatlands.</title>
        <authorList>
            <person name="Belova S.E."/>
            <person name="Ravin N.V."/>
            <person name="Pankratov T.A."/>
            <person name="Rakitin A.L."/>
            <person name="Ivanova A.A."/>
            <person name="Beletsky A.V."/>
            <person name="Mardanov A.V."/>
            <person name="Sinninghe Damste J.S."/>
            <person name="Dedysh S.N."/>
        </authorList>
    </citation>
    <scope>NUCLEOTIDE SEQUENCE [LARGE SCALE GENOMIC DNA]</scope>
    <source>
        <strain evidence="3 4">SBC82</strain>
    </source>
</reference>
<feature type="region of interest" description="Disordered" evidence="1">
    <location>
        <begin position="156"/>
        <end position="255"/>
    </location>
</feature>
<name>A0A2Z5G441_9BACT</name>
<evidence type="ECO:0000256" key="2">
    <source>
        <dbReference type="SAM" id="SignalP"/>
    </source>
</evidence>
<evidence type="ECO:0000256" key="1">
    <source>
        <dbReference type="SAM" id="MobiDB-lite"/>
    </source>
</evidence>
<feature type="signal peptide" evidence="2">
    <location>
        <begin position="1"/>
        <end position="22"/>
    </location>
</feature>
<dbReference type="KEGG" id="abas:ACPOL_4148"/>
<keyword evidence="2" id="KW-0732">Signal</keyword>
<protein>
    <submittedName>
        <fullName evidence="3">Uncharacterized protein</fullName>
    </submittedName>
</protein>
<keyword evidence="4" id="KW-1185">Reference proteome</keyword>
<gene>
    <name evidence="3" type="ORF">ACPOL_4148</name>
</gene>
<evidence type="ECO:0000313" key="4">
    <source>
        <dbReference type="Proteomes" id="UP000253606"/>
    </source>
</evidence>
<feature type="compositionally biased region" description="Polar residues" evidence="1">
    <location>
        <begin position="156"/>
        <end position="165"/>
    </location>
</feature>
<feature type="chain" id="PRO_5016429077" evidence="2">
    <location>
        <begin position="23"/>
        <end position="425"/>
    </location>
</feature>
<feature type="compositionally biased region" description="Polar residues" evidence="1">
    <location>
        <begin position="286"/>
        <end position="295"/>
    </location>
</feature>
<dbReference type="RefSeq" id="WP_114208416.1">
    <property type="nucleotide sequence ID" value="NZ_CP030840.1"/>
</dbReference>
<feature type="region of interest" description="Disordered" evidence="1">
    <location>
        <begin position="116"/>
        <end position="137"/>
    </location>
</feature>
<dbReference type="EMBL" id="CP030840">
    <property type="protein sequence ID" value="AXC13425.1"/>
    <property type="molecule type" value="Genomic_DNA"/>
</dbReference>
<proteinExistence type="predicted"/>
<dbReference type="Proteomes" id="UP000253606">
    <property type="component" value="Chromosome"/>
</dbReference>
<dbReference type="AlphaFoldDB" id="A0A2Z5G441"/>
<feature type="region of interest" description="Disordered" evidence="1">
    <location>
        <begin position="366"/>
        <end position="425"/>
    </location>
</feature>
<feature type="compositionally biased region" description="Polar residues" evidence="1">
    <location>
        <begin position="366"/>
        <end position="380"/>
    </location>
</feature>
<feature type="compositionally biased region" description="Basic and acidic residues" evidence="1">
    <location>
        <begin position="245"/>
        <end position="255"/>
    </location>
</feature>
<sequence length="425" mass="44453">MLIPTRLMLFIGVYSALFCANAQVVPTLSPSLDEAPTSTPVTTLSIDLLSPQRTYTVDATGASVFANAFDPTVNASDWSLAVAETDTAIRDSTQAGQYNPYGSRLGFRLAESIGSSQSTNMTSTAGAAGRAGSENNDGIVEANTAADINQGLETESSHYHSTWGGTSAAGPERGGSAWGLKSAPVNRMGSASDPASLPDSGIGSGYSQLSLDSSSLQSQRAGSDLNRSSATEFSRDSNSRASMASRDKFRYREQSSRVASSYGDLSGLPSSPTTLATSRVGSILSTSHISSQRSTPPRPGDAHSAANLLEFSPHSYTDYSFGMSPFSPPGAGDGELSFLNPDILNVSGFSTSFRKTGVDIVPQRTYGSNDWSKSLPTSGNHYGLTSEIAPGRNSTGSDRKRPHKNPFLTGDELGPSAARLSGRNP</sequence>